<dbReference type="InterPro" id="IPR001296">
    <property type="entry name" value="Glyco_trans_1"/>
</dbReference>
<evidence type="ECO:0000259" key="1">
    <source>
        <dbReference type="Pfam" id="PF00534"/>
    </source>
</evidence>
<keyword evidence="4" id="KW-1185">Reference proteome</keyword>
<dbReference type="OrthoDB" id="9775208at2"/>
<dbReference type="AlphaFoldDB" id="A0A1M7RWK3"/>
<dbReference type="RefSeq" id="WP_072695737.1">
    <property type="nucleotide sequence ID" value="NZ_FRDI01000002.1"/>
</dbReference>
<dbReference type="Pfam" id="PF00534">
    <property type="entry name" value="Glycos_transf_1"/>
    <property type="match status" value="1"/>
</dbReference>
<dbReference type="PANTHER" id="PTHR12526:SF638">
    <property type="entry name" value="SPORE COAT PROTEIN SA"/>
    <property type="match status" value="1"/>
</dbReference>
<protein>
    <submittedName>
        <fullName evidence="3">Glycosyltransferase involved in cell wall bisynthesis</fullName>
    </submittedName>
</protein>
<dbReference type="CDD" id="cd03808">
    <property type="entry name" value="GT4_CapM-like"/>
    <property type="match status" value="1"/>
</dbReference>
<gene>
    <name evidence="3" type="ORF">SAMN02745728_00281</name>
</gene>
<feature type="domain" description="Glycosyl transferase family 1" evidence="1">
    <location>
        <begin position="189"/>
        <end position="351"/>
    </location>
</feature>
<evidence type="ECO:0000313" key="4">
    <source>
        <dbReference type="Proteomes" id="UP000186469"/>
    </source>
</evidence>
<dbReference type="InterPro" id="IPR028098">
    <property type="entry name" value="Glyco_trans_4-like_N"/>
</dbReference>
<dbReference type="Gene3D" id="3.40.50.2000">
    <property type="entry name" value="Glycogen Phosphorylase B"/>
    <property type="match status" value="2"/>
</dbReference>
<evidence type="ECO:0000259" key="2">
    <source>
        <dbReference type="Pfam" id="PF13477"/>
    </source>
</evidence>
<keyword evidence="3" id="KW-0808">Transferase</keyword>
<proteinExistence type="predicted"/>
<reference evidence="3 4" key="1">
    <citation type="submission" date="2016-12" db="EMBL/GenBank/DDBJ databases">
        <authorList>
            <person name="Song W.-J."/>
            <person name="Kurnit D.M."/>
        </authorList>
    </citation>
    <scope>NUCLEOTIDE SEQUENCE [LARGE SCALE GENOMIC DNA]</scope>
    <source>
        <strain evidence="3 4">DSM 11393</strain>
    </source>
</reference>
<dbReference type="Pfam" id="PF13477">
    <property type="entry name" value="Glyco_trans_4_2"/>
    <property type="match status" value="1"/>
</dbReference>
<dbReference type="SUPFAM" id="SSF53756">
    <property type="entry name" value="UDP-Glycosyltransferase/glycogen phosphorylase"/>
    <property type="match status" value="1"/>
</dbReference>
<dbReference type="STRING" id="1121455.SAMN02745728_00281"/>
<dbReference type="EMBL" id="FRDI01000002">
    <property type="protein sequence ID" value="SHN50747.1"/>
    <property type="molecule type" value="Genomic_DNA"/>
</dbReference>
<accession>A0A1M7RWK3</accession>
<organism evidence="3 4">
    <name type="scientific">Desulfovibrio litoralis DSM 11393</name>
    <dbReference type="NCBI Taxonomy" id="1121455"/>
    <lineage>
        <taxon>Bacteria</taxon>
        <taxon>Pseudomonadati</taxon>
        <taxon>Thermodesulfobacteriota</taxon>
        <taxon>Desulfovibrionia</taxon>
        <taxon>Desulfovibrionales</taxon>
        <taxon>Desulfovibrionaceae</taxon>
        <taxon>Desulfovibrio</taxon>
    </lineage>
</organism>
<sequence>MKLVIIGNQSRAMNNFWTVLICNAIAKGHEVVAFLPDADEWTEKLHELGVKIRFYPLDRKGLNPLNDYKTVIALKKLLEEEKPDRLFVYTIKAVIYGSLAAALAKYPKKEYRYAMITGLGYAFEADSFLKKSLRMVAVLLYRLALNQVNTVFFQNQDDKELFEELHILPKNIEIQFSPGTGVDTLLFSEVPLPEAQQHFLLVARLLEAKGIRDFYYAAKIVKEQYPDTIFSILGPEENGVGGIPLSEVRDWEKEGVLQYLGATNDVRPYIAEASVMVLPSYREGTPCALLEGMSMGRAVLATKVPGCKEVVKNKVNGFLSPVQDPEALADIMIKFIEIPALSKSMGHEGRKFAEERFDANKVAENLLTHFKL</sequence>
<dbReference type="Proteomes" id="UP000186469">
    <property type="component" value="Unassembled WGS sequence"/>
</dbReference>
<evidence type="ECO:0000313" key="3">
    <source>
        <dbReference type="EMBL" id="SHN50747.1"/>
    </source>
</evidence>
<dbReference type="GO" id="GO:0016757">
    <property type="term" value="F:glycosyltransferase activity"/>
    <property type="evidence" value="ECO:0007669"/>
    <property type="project" value="InterPro"/>
</dbReference>
<name>A0A1M7RWK3_9BACT</name>
<dbReference type="PANTHER" id="PTHR12526">
    <property type="entry name" value="GLYCOSYLTRANSFERASE"/>
    <property type="match status" value="1"/>
</dbReference>
<feature type="domain" description="Glycosyltransferase subfamily 4-like N-terminal" evidence="2">
    <location>
        <begin position="14"/>
        <end position="155"/>
    </location>
</feature>